<dbReference type="Gene3D" id="1.25.40.10">
    <property type="entry name" value="Tetratricopeptide repeat domain"/>
    <property type="match status" value="1"/>
</dbReference>
<dbReference type="Pfam" id="PF07730">
    <property type="entry name" value="HisKA_3"/>
    <property type="match status" value="1"/>
</dbReference>
<comment type="caution">
    <text evidence="12">The sequence shown here is derived from an EMBL/GenBank/DDBJ whole genome shotgun (WGS) entry which is preliminary data.</text>
</comment>
<feature type="transmembrane region" description="Helical" evidence="10">
    <location>
        <begin position="390"/>
        <end position="409"/>
    </location>
</feature>
<sequence length="650" mass="75412">MKLLRSLLVIAFLGCGLIEGQAQFMFMPNEQRLHLLDSLTRVMQILRRQPAGFPRDTALFFALDRYQYHYFDVNRPFAEIRQTMSFYPDSMYRIARRNHWPLGTAIALARRADAIGYLGDKASAVSLYKQALAIFARHPLPHEESLAFINLAVCFAYRKNVTGQDWEKTTEYMNKALVVARKNNDVVCIHQYYNLMGDFHIIRKQYKQALPFYEAERPLMLKHRYLSGYRTNLAYLGICYLHVNQEAKAWQYLDEFFKVSKSSEGAYATYLHHVVLYEISNYYLLNRKNYRKALTYQLEYERNLNERPLFNVTGHYEAMAQIYAGLKLYEKAYQYQQRYLASRDSLKLEDTERRFSQIEHELDLERKENQIKSLQNQTLQQTNKTQQSRLLFLGITFLLLAGVLILVIYSNRLKKKAMTSELRLASERNEIDTRIYQAEEAERKRIAADLHDDLGGTLATIRRKIADGRQQFQHTQAHQVFDELDPLIQKSGEDLRRIAHNLMPPEFARVGLRSTLEQFIQTIPHQPTHFEFLTTGQEVKLSVDTELTIYRIVSELIQNTLKHAHAKRASVQLLYHENRLCVLVEDDGVGSRAKKGDEPDGMGLKNSNLRADYIGATLRRETGTGGTMILLELPYSSLHATPDSSSDSSD</sequence>
<dbReference type="InterPro" id="IPR003594">
    <property type="entry name" value="HATPase_dom"/>
</dbReference>
<evidence type="ECO:0000259" key="11">
    <source>
        <dbReference type="SMART" id="SM00387"/>
    </source>
</evidence>
<keyword evidence="5" id="KW-0547">Nucleotide-binding</keyword>
<dbReference type="AlphaFoldDB" id="A0A927GE23"/>
<evidence type="ECO:0000256" key="4">
    <source>
        <dbReference type="ARBA" id="ARBA00022679"/>
    </source>
</evidence>
<organism evidence="12 13">
    <name type="scientific">Spirosoma validum</name>
    <dbReference type="NCBI Taxonomy" id="2771355"/>
    <lineage>
        <taxon>Bacteria</taxon>
        <taxon>Pseudomonadati</taxon>
        <taxon>Bacteroidota</taxon>
        <taxon>Cytophagia</taxon>
        <taxon>Cytophagales</taxon>
        <taxon>Cytophagaceae</taxon>
        <taxon>Spirosoma</taxon>
    </lineage>
</organism>
<keyword evidence="4" id="KW-0808">Transferase</keyword>
<dbReference type="SMART" id="SM00387">
    <property type="entry name" value="HATPase_c"/>
    <property type="match status" value="1"/>
</dbReference>
<evidence type="ECO:0000256" key="8">
    <source>
        <dbReference type="ARBA" id="ARBA00023012"/>
    </source>
</evidence>
<dbReference type="Pfam" id="PF02518">
    <property type="entry name" value="HATPase_c"/>
    <property type="match status" value="1"/>
</dbReference>
<feature type="coiled-coil region" evidence="9">
    <location>
        <begin position="348"/>
        <end position="384"/>
    </location>
</feature>
<dbReference type="EMBL" id="JACXAA010000005">
    <property type="protein sequence ID" value="MBD2754165.1"/>
    <property type="molecule type" value="Genomic_DNA"/>
</dbReference>
<dbReference type="CDD" id="cd16917">
    <property type="entry name" value="HATPase_UhpB-NarQ-NarX-like"/>
    <property type="match status" value="1"/>
</dbReference>
<keyword evidence="10" id="KW-0812">Transmembrane</keyword>
<dbReference type="InterPro" id="IPR011990">
    <property type="entry name" value="TPR-like_helical_dom_sf"/>
</dbReference>
<dbReference type="SUPFAM" id="SSF55874">
    <property type="entry name" value="ATPase domain of HSP90 chaperone/DNA topoisomerase II/histidine kinase"/>
    <property type="match status" value="1"/>
</dbReference>
<protein>
    <recommendedName>
        <fullName evidence="2">histidine kinase</fullName>
        <ecNumber evidence="2">2.7.13.3</ecNumber>
    </recommendedName>
</protein>
<keyword evidence="10" id="KW-0472">Membrane</keyword>
<dbReference type="EC" id="2.7.13.3" evidence="2"/>
<keyword evidence="13" id="KW-1185">Reference proteome</keyword>
<keyword evidence="7" id="KW-0067">ATP-binding</keyword>
<dbReference type="GO" id="GO:0000155">
    <property type="term" value="F:phosphorelay sensor kinase activity"/>
    <property type="evidence" value="ECO:0007669"/>
    <property type="project" value="InterPro"/>
</dbReference>
<feature type="domain" description="Histidine kinase/HSP90-like ATPase" evidence="11">
    <location>
        <begin position="544"/>
        <end position="637"/>
    </location>
</feature>
<dbReference type="PANTHER" id="PTHR24421">
    <property type="entry name" value="NITRATE/NITRITE SENSOR PROTEIN NARX-RELATED"/>
    <property type="match status" value="1"/>
</dbReference>
<dbReference type="Gene3D" id="3.30.565.10">
    <property type="entry name" value="Histidine kinase-like ATPase, C-terminal domain"/>
    <property type="match status" value="1"/>
</dbReference>
<evidence type="ECO:0000256" key="6">
    <source>
        <dbReference type="ARBA" id="ARBA00022777"/>
    </source>
</evidence>
<keyword evidence="9" id="KW-0175">Coiled coil</keyword>
<dbReference type="GO" id="GO:0005524">
    <property type="term" value="F:ATP binding"/>
    <property type="evidence" value="ECO:0007669"/>
    <property type="project" value="UniProtKB-KW"/>
</dbReference>
<dbReference type="GO" id="GO:0046983">
    <property type="term" value="F:protein dimerization activity"/>
    <property type="evidence" value="ECO:0007669"/>
    <property type="project" value="InterPro"/>
</dbReference>
<evidence type="ECO:0000256" key="3">
    <source>
        <dbReference type="ARBA" id="ARBA00022553"/>
    </source>
</evidence>
<evidence type="ECO:0000256" key="7">
    <source>
        <dbReference type="ARBA" id="ARBA00022840"/>
    </source>
</evidence>
<dbReference type="PANTHER" id="PTHR24421:SF10">
    <property type="entry name" value="NITRATE_NITRITE SENSOR PROTEIN NARQ"/>
    <property type="match status" value="1"/>
</dbReference>
<keyword evidence="8" id="KW-0902">Two-component regulatory system</keyword>
<dbReference type="InterPro" id="IPR050482">
    <property type="entry name" value="Sensor_HK_TwoCompSys"/>
</dbReference>
<accession>A0A927GE23</accession>
<evidence type="ECO:0000256" key="2">
    <source>
        <dbReference type="ARBA" id="ARBA00012438"/>
    </source>
</evidence>
<evidence type="ECO:0000256" key="5">
    <source>
        <dbReference type="ARBA" id="ARBA00022741"/>
    </source>
</evidence>
<dbReference type="GO" id="GO:0016020">
    <property type="term" value="C:membrane"/>
    <property type="evidence" value="ECO:0007669"/>
    <property type="project" value="InterPro"/>
</dbReference>
<name>A0A927GE23_9BACT</name>
<dbReference type="InterPro" id="IPR036890">
    <property type="entry name" value="HATPase_C_sf"/>
</dbReference>
<evidence type="ECO:0000256" key="10">
    <source>
        <dbReference type="SAM" id="Phobius"/>
    </source>
</evidence>
<proteinExistence type="predicted"/>
<keyword evidence="6" id="KW-0418">Kinase</keyword>
<dbReference type="RefSeq" id="WP_191039809.1">
    <property type="nucleotide sequence ID" value="NZ_JACXAA010000005.1"/>
</dbReference>
<evidence type="ECO:0000313" key="12">
    <source>
        <dbReference type="EMBL" id="MBD2754165.1"/>
    </source>
</evidence>
<dbReference type="Proteomes" id="UP000653797">
    <property type="component" value="Unassembled WGS sequence"/>
</dbReference>
<comment type="catalytic activity">
    <reaction evidence="1">
        <text>ATP + protein L-histidine = ADP + protein N-phospho-L-histidine.</text>
        <dbReference type="EC" id="2.7.13.3"/>
    </reaction>
</comment>
<dbReference type="Gene3D" id="1.20.5.1930">
    <property type="match status" value="1"/>
</dbReference>
<reference evidence="12" key="1">
    <citation type="submission" date="2020-09" db="EMBL/GenBank/DDBJ databases">
        <authorList>
            <person name="Kim M.K."/>
        </authorList>
    </citation>
    <scope>NUCLEOTIDE SEQUENCE</scope>
    <source>
        <strain evidence="12">BT704</strain>
    </source>
</reference>
<keyword evidence="3" id="KW-0597">Phosphoprotein</keyword>
<gene>
    <name evidence="12" type="ORF">IC230_14755</name>
</gene>
<evidence type="ECO:0000256" key="1">
    <source>
        <dbReference type="ARBA" id="ARBA00000085"/>
    </source>
</evidence>
<dbReference type="SUPFAM" id="SSF48452">
    <property type="entry name" value="TPR-like"/>
    <property type="match status" value="1"/>
</dbReference>
<evidence type="ECO:0000256" key="9">
    <source>
        <dbReference type="SAM" id="Coils"/>
    </source>
</evidence>
<keyword evidence="10" id="KW-1133">Transmembrane helix</keyword>
<evidence type="ECO:0000313" key="13">
    <source>
        <dbReference type="Proteomes" id="UP000653797"/>
    </source>
</evidence>
<dbReference type="InterPro" id="IPR011712">
    <property type="entry name" value="Sig_transdc_His_kin_sub3_dim/P"/>
</dbReference>